<dbReference type="Proteomes" id="UP000245790">
    <property type="component" value="Unassembled WGS sequence"/>
</dbReference>
<name>A0A316G1E5_9GAMM</name>
<keyword evidence="5" id="KW-1185">Reference proteome</keyword>
<keyword evidence="2" id="KW-0732">Signal</keyword>
<evidence type="ECO:0000259" key="3">
    <source>
        <dbReference type="Pfam" id="PF00326"/>
    </source>
</evidence>
<feature type="domain" description="Peptidase S9 prolyl oligopeptidase catalytic" evidence="3">
    <location>
        <begin position="426"/>
        <end position="635"/>
    </location>
</feature>
<comment type="caution">
    <text evidence="4">The sequence shown here is derived from an EMBL/GenBank/DDBJ whole genome shotgun (WGS) entry which is preliminary data.</text>
</comment>
<proteinExistence type="predicted"/>
<dbReference type="EMBL" id="QGGU01000001">
    <property type="protein sequence ID" value="PWK54205.1"/>
    <property type="molecule type" value="Genomic_DNA"/>
</dbReference>
<dbReference type="Pfam" id="PF00326">
    <property type="entry name" value="Peptidase_S9"/>
    <property type="match status" value="1"/>
</dbReference>
<evidence type="ECO:0000256" key="2">
    <source>
        <dbReference type="SAM" id="SignalP"/>
    </source>
</evidence>
<keyword evidence="4" id="KW-0645">Protease</keyword>
<keyword evidence="1" id="KW-0378">Hydrolase</keyword>
<dbReference type="InterPro" id="IPR001375">
    <property type="entry name" value="Peptidase_S9_cat"/>
</dbReference>
<sequence>MTLRFLLCSVLYSLSLIVSASTFDINDWFSNDGISPVALSPSGERILWLEQGIEQALLLQAVKDDKHLQIELPIETQFVDARFSGSNRLLFIVKASQWHYVYEFDIENKKQTLVLKKQSSVSFVNGQNNKGGYWLLSQQQLIWFDFLRRQITQVMQVPEGIVSLTVDSNDNPCLAIKNNGQVLLHSQFYNGNNSSHQSIENSEASEQVDSGKQWHTFDKLSSVTGVKVDASCQKLWALSSNNLNTESLLAYSVSNGLSILFSNNSFDLSGFTLTANGEAVDSVSYDGQKPEVVTFSPAMAKLKSILNKYNDDIYWKVLERSNDDSVFLVHAESPTLPPQILWVAIKSRTLKVVNQSLAYYKGHSWHQTTPFSINRFQSGELTGYLTVPAKQKTENDTESLTISDSSATKFIIVKLHGGPFQVRDNWRFDPEAQWFAEQGIATLTVNYRGSAGFGKLHQAKAFGQLRATLEQDIDDALDWAREQYSGTEHSICLYGSSFGAFAVLSELIENPDDYSCGIMLSGVSSLPEIYRELDTQQDKELFKRQFGDPENIDWHNENNLLKHIARLSKPLLVIYGNQDSVVSPMQSERLVEKLKAHSKIFEQQVFPEGQHQLDTVSTRHLINDKIKSFLMKYLRK</sequence>
<dbReference type="GO" id="GO:0004177">
    <property type="term" value="F:aminopeptidase activity"/>
    <property type="evidence" value="ECO:0007669"/>
    <property type="project" value="UniProtKB-KW"/>
</dbReference>
<dbReference type="PANTHER" id="PTHR42776">
    <property type="entry name" value="SERINE PEPTIDASE S9 FAMILY MEMBER"/>
    <property type="match status" value="1"/>
</dbReference>
<dbReference type="SUPFAM" id="SSF53474">
    <property type="entry name" value="alpha/beta-Hydrolases"/>
    <property type="match status" value="1"/>
</dbReference>
<organism evidence="4 5">
    <name type="scientific">Pleionea mediterranea</name>
    <dbReference type="NCBI Taxonomy" id="523701"/>
    <lineage>
        <taxon>Bacteria</taxon>
        <taxon>Pseudomonadati</taxon>
        <taxon>Pseudomonadota</taxon>
        <taxon>Gammaproteobacteria</taxon>
        <taxon>Oceanospirillales</taxon>
        <taxon>Pleioneaceae</taxon>
        <taxon>Pleionea</taxon>
    </lineage>
</organism>
<reference evidence="4 5" key="1">
    <citation type="submission" date="2018-05" db="EMBL/GenBank/DDBJ databases">
        <title>Genomic Encyclopedia of Type Strains, Phase IV (KMG-IV): sequencing the most valuable type-strain genomes for metagenomic binning, comparative biology and taxonomic classification.</title>
        <authorList>
            <person name="Goeker M."/>
        </authorList>
    </citation>
    <scope>NUCLEOTIDE SEQUENCE [LARGE SCALE GENOMIC DNA]</scope>
    <source>
        <strain evidence="4 5">DSM 25350</strain>
    </source>
</reference>
<dbReference type="GO" id="GO:0006508">
    <property type="term" value="P:proteolysis"/>
    <property type="evidence" value="ECO:0007669"/>
    <property type="project" value="InterPro"/>
</dbReference>
<dbReference type="AlphaFoldDB" id="A0A316G1E5"/>
<evidence type="ECO:0000256" key="1">
    <source>
        <dbReference type="ARBA" id="ARBA00022801"/>
    </source>
</evidence>
<evidence type="ECO:0000313" key="4">
    <source>
        <dbReference type="EMBL" id="PWK54205.1"/>
    </source>
</evidence>
<feature type="signal peptide" evidence="2">
    <location>
        <begin position="1"/>
        <end position="20"/>
    </location>
</feature>
<dbReference type="InterPro" id="IPR029058">
    <property type="entry name" value="AB_hydrolase_fold"/>
</dbReference>
<dbReference type="PANTHER" id="PTHR42776:SF27">
    <property type="entry name" value="DIPEPTIDYL PEPTIDASE FAMILY MEMBER 6"/>
    <property type="match status" value="1"/>
</dbReference>
<accession>A0A316G1E5</accession>
<dbReference type="RefSeq" id="WP_109761333.1">
    <property type="nucleotide sequence ID" value="NZ_QGGU01000001.1"/>
</dbReference>
<dbReference type="Gene3D" id="3.40.50.1820">
    <property type="entry name" value="alpha/beta hydrolase"/>
    <property type="match status" value="1"/>
</dbReference>
<keyword evidence="4" id="KW-0031">Aminopeptidase</keyword>
<dbReference type="OrthoDB" id="4269629at2"/>
<gene>
    <name evidence="4" type="ORF">C8D97_10153</name>
</gene>
<feature type="chain" id="PRO_5016240707" evidence="2">
    <location>
        <begin position="21"/>
        <end position="636"/>
    </location>
</feature>
<evidence type="ECO:0000313" key="5">
    <source>
        <dbReference type="Proteomes" id="UP000245790"/>
    </source>
</evidence>
<protein>
    <submittedName>
        <fullName evidence="4">Dipeptidyl aminopeptidase/acylaminoacyl peptidase</fullName>
    </submittedName>
</protein>
<dbReference type="GO" id="GO:0004252">
    <property type="term" value="F:serine-type endopeptidase activity"/>
    <property type="evidence" value="ECO:0007669"/>
    <property type="project" value="TreeGrafter"/>
</dbReference>
<dbReference type="SUPFAM" id="SSF82171">
    <property type="entry name" value="DPP6 N-terminal domain-like"/>
    <property type="match status" value="1"/>
</dbReference>